<evidence type="ECO:0000313" key="1">
    <source>
        <dbReference type="EMBL" id="MFD2413729.1"/>
    </source>
</evidence>
<gene>
    <name evidence="1" type="ORF">ACFSX3_28065</name>
</gene>
<keyword evidence="2" id="KW-1185">Reference proteome</keyword>
<comment type="caution">
    <text evidence="1">The sequence shown here is derived from an EMBL/GenBank/DDBJ whole genome shotgun (WGS) entry which is preliminary data.</text>
</comment>
<name>A0ABW5FGD1_9BACL</name>
<sequence>MSKTDGYSYVEYLPRVFQQKSGESDEQFFLGRFLKAFEAMLSGNTGTAGAESVGMEALLDGLHQYFDPKTAPSQFLPWLAGWVGLQLAEGVEYDGEEDNLERTLAPTQILPLADTRSTVNRKLISSIVQLYKKRGTLGGLAEYLQVHAGEEAAIRIYSYEEPVRLGNARRIGINTMVGAAEPSYFSVHIILPAYSRSLLQQKVRNLQEVIRKERPFYTNSSLNIEVPSMRLGVYGRVGMETLVGGMTEQ</sequence>
<dbReference type="Proteomes" id="UP001597448">
    <property type="component" value="Unassembled WGS sequence"/>
</dbReference>
<dbReference type="Pfam" id="PF09684">
    <property type="entry name" value="Tail_P2_I"/>
    <property type="match status" value="1"/>
</dbReference>
<evidence type="ECO:0000313" key="2">
    <source>
        <dbReference type="Proteomes" id="UP001597448"/>
    </source>
</evidence>
<organism evidence="1 2">
    <name type="scientific">Paenibacillus rhizoplanae</name>
    <dbReference type="NCBI Taxonomy" id="1917181"/>
    <lineage>
        <taxon>Bacteria</taxon>
        <taxon>Bacillati</taxon>
        <taxon>Bacillota</taxon>
        <taxon>Bacilli</taxon>
        <taxon>Bacillales</taxon>
        <taxon>Paenibacillaceae</taxon>
        <taxon>Paenibacillus</taxon>
    </lineage>
</organism>
<proteinExistence type="predicted"/>
<protein>
    <submittedName>
        <fullName evidence="1">Phage tail protein</fullName>
    </submittedName>
</protein>
<dbReference type="InterPro" id="IPR006521">
    <property type="entry name" value="Tail_protein_I"/>
</dbReference>
<reference evidence="2" key="1">
    <citation type="journal article" date="2019" name="Int. J. Syst. Evol. Microbiol.">
        <title>The Global Catalogue of Microorganisms (GCM) 10K type strain sequencing project: providing services to taxonomists for standard genome sequencing and annotation.</title>
        <authorList>
            <consortium name="The Broad Institute Genomics Platform"/>
            <consortium name="The Broad Institute Genome Sequencing Center for Infectious Disease"/>
            <person name="Wu L."/>
            <person name="Ma J."/>
        </authorList>
    </citation>
    <scope>NUCLEOTIDE SEQUENCE [LARGE SCALE GENOMIC DNA]</scope>
    <source>
        <strain evidence="2">CCM 8725</strain>
    </source>
</reference>
<accession>A0ABW5FGD1</accession>
<dbReference type="EMBL" id="JBHUKY010000077">
    <property type="protein sequence ID" value="MFD2413729.1"/>
    <property type="molecule type" value="Genomic_DNA"/>
</dbReference>
<dbReference type="RefSeq" id="WP_209992559.1">
    <property type="nucleotide sequence ID" value="NZ_JBHSVQ010000001.1"/>
</dbReference>